<feature type="transmembrane region" description="Helical" evidence="1">
    <location>
        <begin position="47"/>
        <end position="67"/>
    </location>
</feature>
<dbReference type="RefSeq" id="WP_036114235.1">
    <property type="nucleotide sequence ID" value="NZ_JAJA02000001.1"/>
</dbReference>
<evidence type="ECO:0000256" key="1">
    <source>
        <dbReference type="SAM" id="Phobius"/>
    </source>
</evidence>
<feature type="transmembrane region" description="Helical" evidence="1">
    <location>
        <begin position="79"/>
        <end position="103"/>
    </location>
</feature>
<dbReference type="EMBL" id="JAJA02000001">
    <property type="protein sequence ID" value="KWS05488.1"/>
    <property type="molecule type" value="Genomic_DNA"/>
</dbReference>
<name>A0A108UAC7_9GAMM</name>
<accession>A0A108UAC7</accession>
<evidence type="ECO:0000313" key="3">
    <source>
        <dbReference type="Proteomes" id="UP000023435"/>
    </source>
</evidence>
<protein>
    <submittedName>
        <fullName evidence="2">Uncharacterized protein</fullName>
    </submittedName>
</protein>
<sequence length="151" mass="17177">MPSWARGLWLLCVAVTLPAWVHWHYVVGRFDLASFAEMSPARFLGELALVALALFVVSVLPWSLWLGRRRRRHGPRRRDAWIGAVAMTAATLLALHVNLAAYAPFYGNTWALWEPTFELVLPQWPWLLTSVWLAVALELAVAARVRRLLPK</sequence>
<organism evidence="2 3">
    <name type="scientific">Lysobacter capsici AZ78</name>
    <dbReference type="NCBI Taxonomy" id="1444315"/>
    <lineage>
        <taxon>Bacteria</taxon>
        <taxon>Pseudomonadati</taxon>
        <taxon>Pseudomonadota</taxon>
        <taxon>Gammaproteobacteria</taxon>
        <taxon>Lysobacterales</taxon>
        <taxon>Lysobacteraceae</taxon>
        <taxon>Lysobacter</taxon>
    </lineage>
</organism>
<evidence type="ECO:0000313" key="2">
    <source>
        <dbReference type="EMBL" id="KWS05488.1"/>
    </source>
</evidence>
<feature type="transmembrane region" description="Helical" evidence="1">
    <location>
        <begin position="7"/>
        <end position="27"/>
    </location>
</feature>
<keyword evidence="1" id="KW-1133">Transmembrane helix</keyword>
<reference evidence="2 3" key="1">
    <citation type="journal article" date="2014" name="Genome Announc.">
        <title>Draft Genome Sequence of Lysobacter capsici AZ78, a Bacterium Antagonistic to Plant-Pathogenic Oomycetes.</title>
        <authorList>
            <person name="Puopolo G."/>
            <person name="Sonego P."/>
            <person name="Engelen K."/>
            <person name="Pertot I."/>
        </authorList>
    </citation>
    <scope>NUCLEOTIDE SEQUENCE [LARGE SCALE GENOMIC DNA]</scope>
    <source>
        <strain evidence="2 3">AZ78</strain>
    </source>
</reference>
<dbReference type="AlphaFoldDB" id="A0A108UAC7"/>
<keyword evidence="3" id="KW-1185">Reference proteome</keyword>
<feature type="transmembrane region" description="Helical" evidence="1">
    <location>
        <begin position="123"/>
        <end position="143"/>
    </location>
</feature>
<comment type="caution">
    <text evidence="2">The sequence shown here is derived from an EMBL/GenBank/DDBJ whole genome shotgun (WGS) entry which is preliminary data.</text>
</comment>
<dbReference type="OrthoDB" id="8657538at2"/>
<dbReference type="Proteomes" id="UP000023435">
    <property type="component" value="Unassembled WGS sequence"/>
</dbReference>
<gene>
    <name evidence="2" type="ORF">AZ78_3040</name>
</gene>
<keyword evidence="1" id="KW-0812">Transmembrane</keyword>
<proteinExistence type="predicted"/>
<keyword evidence="1" id="KW-0472">Membrane</keyword>